<dbReference type="RefSeq" id="WP_007574582.1">
    <property type="nucleotide sequence ID" value="NZ_AGUD01000187.1"/>
</dbReference>
<evidence type="ECO:0000313" key="4">
    <source>
        <dbReference type="Proteomes" id="UP000005143"/>
    </source>
</evidence>
<comment type="caution">
    <text evidence="3">The sequence shown here is derived from an EMBL/GenBank/DDBJ whole genome shotgun (WGS) entry which is preliminary data.</text>
</comment>
<dbReference type="InterPro" id="IPR052336">
    <property type="entry name" value="MlaD_Phospholipid_Transporter"/>
</dbReference>
<feature type="region of interest" description="Disordered" evidence="1">
    <location>
        <begin position="413"/>
        <end position="449"/>
    </location>
</feature>
<sequence length="449" mass="46605">MLRRGMLAATVVVAVAAVLALRGGGEAYRVSMTVVDAGQLVDGNEVRVAGRVVGKVDGIEIADDGRARIGLRIDDERFRPLHRGTRAVLRNSSLSSVAGRFVSLEPGPDDAPAIADRGAITAEDVRAITDIDEVLNAFDGVTTDALQTMVAGTATAFTGVEREAQRAVRDLDPAIREVGELTAALSADRPALTGLLVDGAATATAFAERGDDVTAGIADAATTLGATASRTRELRRIVARAPATLTAARRAFAGLSPLLREARPVVRQAARSGRPLSRVLRRVVPLSRRTTPVLRDLRRTLPPLTTALERLPALADAGVPALQATTAALRPLRPAISDLRAYTPDIVHGLVVGFGGKAASIYDANGHIGRLEPVFDMATMPRALDGLWPLAAPLDGLLGTTLGGVSTGNLRRCPGAATQPPADGSAPVRVPGCDPTQVPPGTASGRGAR</sequence>
<reference evidence="3 4" key="1">
    <citation type="journal article" date="2013" name="Biodegradation">
        <title>Quantitative proteomic analysis of ibuprofen-degrading Patulibacter sp. strain I11.</title>
        <authorList>
            <person name="Almeida B."/>
            <person name="Kjeldal H."/>
            <person name="Lolas I."/>
            <person name="Knudsen A.D."/>
            <person name="Carvalho G."/>
            <person name="Nielsen K.L."/>
            <person name="Barreto Crespo M.T."/>
            <person name="Stensballe A."/>
            <person name="Nielsen J.L."/>
        </authorList>
    </citation>
    <scope>NUCLEOTIDE SEQUENCE [LARGE SCALE GENOMIC DNA]</scope>
    <source>
        <strain evidence="3 4">I11</strain>
    </source>
</reference>
<dbReference type="EMBL" id="AGUD01000187">
    <property type="protein sequence ID" value="EHN11062.1"/>
    <property type="molecule type" value="Genomic_DNA"/>
</dbReference>
<evidence type="ECO:0000313" key="3">
    <source>
        <dbReference type="EMBL" id="EHN11062.1"/>
    </source>
</evidence>
<protein>
    <submittedName>
        <fullName evidence="3">MCE family protein</fullName>
    </submittedName>
</protein>
<feature type="domain" description="Mce/MlaD" evidence="2">
    <location>
        <begin position="27"/>
        <end position="107"/>
    </location>
</feature>
<dbReference type="AlphaFoldDB" id="H0E5I7"/>
<organism evidence="3 4">
    <name type="scientific">Patulibacter medicamentivorans</name>
    <dbReference type="NCBI Taxonomy" id="1097667"/>
    <lineage>
        <taxon>Bacteria</taxon>
        <taxon>Bacillati</taxon>
        <taxon>Actinomycetota</taxon>
        <taxon>Thermoleophilia</taxon>
        <taxon>Solirubrobacterales</taxon>
        <taxon>Patulibacteraceae</taxon>
        <taxon>Patulibacter</taxon>
    </lineage>
</organism>
<gene>
    <name evidence="3" type="ORF">PAI11_20780</name>
</gene>
<dbReference type="Proteomes" id="UP000005143">
    <property type="component" value="Unassembled WGS sequence"/>
</dbReference>
<dbReference type="OrthoDB" id="4516955at2"/>
<dbReference type="PANTHER" id="PTHR33371:SF4">
    <property type="entry name" value="INTERMEMBRANE PHOSPHOLIPID TRANSPORT SYSTEM BINDING PROTEIN MLAD"/>
    <property type="match status" value="1"/>
</dbReference>
<accession>H0E5I7</accession>
<dbReference type="PANTHER" id="PTHR33371">
    <property type="entry name" value="INTERMEMBRANE PHOSPHOLIPID TRANSPORT SYSTEM BINDING PROTEIN MLAD-RELATED"/>
    <property type="match status" value="1"/>
</dbReference>
<name>H0E5I7_9ACTN</name>
<dbReference type="Pfam" id="PF02470">
    <property type="entry name" value="MlaD"/>
    <property type="match status" value="1"/>
</dbReference>
<evidence type="ECO:0000256" key="1">
    <source>
        <dbReference type="SAM" id="MobiDB-lite"/>
    </source>
</evidence>
<keyword evidence="4" id="KW-1185">Reference proteome</keyword>
<proteinExistence type="predicted"/>
<dbReference type="InterPro" id="IPR003399">
    <property type="entry name" value="Mce/MlaD"/>
</dbReference>
<evidence type="ECO:0000259" key="2">
    <source>
        <dbReference type="Pfam" id="PF02470"/>
    </source>
</evidence>